<keyword evidence="11" id="KW-0732">Signal</keyword>
<dbReference type="EMBL" id="FWFP01000007">
    <property type="protein sequence ID" value="SLN53801.1"/>
    <property type="molecule type" value="Genomic_DNA"/>
</dbReference>
<keyword evidence="8" id="KW-0460">Magnesium</keyword>
<keyword evidence="12" id="KW-0449">Lipoprotein</keyword>
<dbReference type="Pfam" id="PF02424">
    <property type="entry name" value="ApbE"/>
    <property type="match status" value="1"/>
</dbReference>
<sequence length="300" mass="31351">MTTLSRRRFLIMSAACAAAPAAATPTQAANWRGVALGAPASLRLEGLTEAQAAPVFTAVEAELNRLENIFSLYRPESQLSQLNRAGRLTAPAPELLNVLSICSALFEASDGVFDPTIQPVWVAMAQGADQTSLRAAWNSVGWSRVTVDADAINLPDPGQSALTLNGIAQGAITDRIAALLAAHGLRDVLVDMGEIAARGQRSDGQSWRVGLAGNAGTVQKSITLRDRAVATSDANSVMLTSAQGHILNPKRDRRPDHIVSVSAPSAAIADGLSTTLCALPEPQTQALINAFPGAAIEMCL</sequence>
<keyword evidence="6" id="KW-0479">Metal-binding</keyword>
<feature type="chain" id="PRO_5039937567" description="FAD:protein FMN transferase" evidence="11">
    <location>
        <begin position="29"/>
        <end position="300"/>
    </location>
</feature>
<dbReference type="SUPFAM" id="SSF143631">
    <property type="entry name" value="ApbE-like"/>
    <property type="match status" value="1"/>
</dbReference>
<proteinExistence type="predicted"/>
<dbReference type="OrthoDB" id="9778595at2"/>
<feature type="signal peptide" evidence="11">
    <location>
        <begin position="1"/>
        <end position="28"/>
    </location>
</feature>
<dbReference type="GO" id="GO:0046872">
    <property type="term" value="F:metal ion binding"/>
    <property type="evidence" value="ECO:0007669"/>
    <property type="project" value="UniProtKB-KW"/>
</dbReference>
<comment type="cofactor">
    <cofactor evidence="1">
        <name>Mg(2+)</name>
        <dbReference type="ChEBI" id="CHEBI:18420"/>
    </cofactor>
</comment>
<dbReference type="EC" id="2.7.1.180" evidence="2"/>
<evidence type="ECO:0000313" key="12">
    <source>
        <dbReference type="EMBL" id="SLN53801.1"/>
    </source>
</evidence>
<evidence type="ECO:0000256" key="11">
    <source>
        <dbReference type="SAM" id="SignalP"/>
    </source>
</evidence>
<dbReference type="PANTHER" id="PTHR30040:SF2">
    <property type="entry name" value="FAD:PROTEIN FMN TRANSFERASE"/>
    <property type="match status" value="1"/>
</dbReference>
<evidence type="ECO:0000256" key="2">
    <source>
        <dbReference type="ARBA" id="ARBA00011955"/>
    </source>
</evidence>
<evidence type="ECO:0000256" key="10">
    <source>
        <dbReference type="ARBA" id="ARBA00048540"/>
    </source>
</evidence>
<dbReference type="InterPro" id="IPR006311">
    <property type="entry name" value="TAT_signal"/>
</dbReference>
<reference evidence="13" key="1">
    <citation type="submission" date="2017-03" db="EMBL/GenBank/DDBJ databases">
        <authorList>
            <person name="Rodrigo-Torres L."/>
            <person name="Arahal R.D."/>
            <person name="Lucena T."/>
        </authorList>
    </citation>
    <scope>NUCLEOTIDE SEQUENCE [LARGE SCALE GENOMIC DNA]</scope>
    <source>
        <strain evidence="13">CECT 8411</strain>
    </source>
</reference>
<keyword evidence="5" id="KW-0808">Transferase</keyword>
<evidence type="ECO:0000256" key="4">
    <source>
        <dbReference type="ARBA" id="ARBA00022630"/>
    </source>
</evidence>
<dbReference type="PROSITE" id="PS51318">
    <property type="entry name" value="TAT"/>
    <property type="match status" value="1"/>
</dbReference>
<keyword evidence="7" id="KW-0274">FAD</keyword>
<dbReference type="PANTHER" id="PTHR30040">
    <property type="entry name" value="THIAMINE BIOSYNTHESIS LIPOPROTEIN APBE"/>
    <property type="match status" value="1"/>
</dbReference>
<evidence type="ECO:0000256" key="9">
    <source>
        <dbReference type="ARBA" id="ARBA00031306"/>
    </source>
</evidence>
<evidence type="ECO:0000256" key="3">
    <source>
        <dbReference type="ARBA" id="ARBA00016337"/>
    </source>
</evidence>
<dbReference type="RefSeq" id="WP_085823113.1">
    <property type="nucleotide sequence ID" value="NZ_FWFP01000007.1"/>
</dbReference>
<dbReference type="InterPro" id="IPR003374">
    <property type="entry name" value="ApbE-like_sf"/>
</dbReference>
<evidence type="ECO:0000256" key="1">
    <source>
        <dbReference type="ARBA" id="ARBA00001946"/>
    </source>
</evidence>
<gene>
    <name evidence="12" type="primary">apbE_2</name>
    <name evidence="12" type="ORF">RUM8411_02592</name>
</gene>
<organism evidence="12 13">
    <name type="scientific">Ruegeria meonggei</name>
    <dbReference type="NCBI Taxonomy" id="1446476"/>
    <lineage>
        <taxon>Bacteria</taxon>
        <taxon>Pseudomonadati</taxon>
        <taxon>Pseudomonadota</taxon>
        <taxon>Alphaproteobacteria</taxon>
        <taxon>Rhodobacterales</taxon>
        <taxon>Roseobacteraceae</taxon>
        <taxon>Ruegeria</taxon>
    </lineage>
</organism>
<evidence type="ECO:0000256" key="6">
    <source>
        <dbReference type="ARBA" id="ARBA00022723"/>
    </source>
</evidence>
<dbReference type="Gene3D" id="3.10.520.10">
    <property type="entry name" value="ApbE-like domains"/>
    <property type="match status" value="1"/>
</dbReference>
<dbReference type="GO" id="GO:0016740">
    <property type="term" value="F:transferase activity"/>
    <property type="evidence" value="ECO:0007669"/>
    <property type="project" value="UniProtKB-KW"/>
</dbReference>
<protein>
    <recommendedName>
        <fullName evidence="3">FAD:protein FMN transferase</fullName>
        <ecNumber evidence="2">2.7.1.180</ecNumber>
    </recommendedName>
    <alternativeName>
        <fullName evidence="9">Flavin transferase</fullName>
    </alternativeName>
</protein>
<evidence type="ECO:0000256" key="7">
    <source>
        <dbReference type="ARBA" id="ARBA00022827"/>
    </source>
</evidence>
<dbReference type="InterPro" id="IPR024932">
    <property type="entry name" value="ApbE"/>
</dbReference>
<comment type="catalytic activity">
    <reaction evidence="10">
        <text>L-threonyl-[protein] + FAD = FMN-L-threonyl-[protein] + AMP + H(+)</text>
        <dbReference type="Rhea" id="RHEA:36847"/>
        <dbReference type="Rhea" id="RHEA-COMP:11060"/>
        <dbReference type="Rhea" id="RHEA-COMP:11061"/>
        <dbReference type="ChEBI" id="CHEBI:15378"/>
        <dbReference type="ChEBI" id="CHEBI:30013"/>
        <dbReference type="ChEBI" id="CHEBI:57692"/>
        <dbReference type="ChEBI" id="CHEBI:74257"/>
        <dbReference type="ChEBI" id="CHEBI:456215"/>
        <dbReference type="EC" id="2.7.1.180"/>
    </reaction>
</comment>
<dbReference type="AlphaFoldDB" id="A0A1X6ZK00"/>
<evidence type="ECO:0000313" key="13">
    <source>
        <dbReference type="Proteomes" id="UP000193778"/>
    </source>
</evidence>
<name>A0A1X6ZK00_9RHOB</name>
<accession>A0A1X6ZK00</accession>
<keyword evidence="4" id="KW-0285">Flavoprotein</keyword>
<evidence type="ECO:0000256" key="5">
    <source>
        <dbReference type="ARBA" id="ARBA00022679"/>
    </source>
</evidence>
<keyword evidence="13" id="KW-1185">Reference proteome</keyword>
<evidence type="ECO:0000256" key="8">
    <source>
        <dbReference type="ARBA" id="ARBA00022842"/>
    </source>
</evidence>
<dbReference type="Proteomes" id="UP000193778">
    <property type="component" value="Unassembled WGS sequence"/>
</dbReference>